<sequence length="110" mass="11730">MRVCLAAKTVVAARSPSRSGRCAATPIAEYVPDRLVNGRFALGGDAAHVPTPMTGSGFSTSVDDAEAIARALSARRATVPQAFQQYERDRLSAVRRMVLSGQQFSRSFAS</sequence>
<comment type="caution">
    <text evidence="4">The sequence shown here is derived from an EMBL/GenBank/DDBJ whole genome shotgun (WGS) entry which is preliminary data.</text>
</comment>
<dbReference type="InterPro" id="IPR002938">
    <property type="entry name" value="FAD-bd"/>
</dbReference>
<protein>
    <recommendedName>
        <fullName evidence="3">FAD-binding domain-containing protein</fullName>
    </recommendedName>
</protein>
<organism evidence="4 5">
    <name type="scientific">Paractinoplanes tereljensis</name>
    <dbReference type="NCBI Taxonomy" id="571912"/>
    <lineage>
        <taxon>Bacteria</taxon>
        <taxon>Bacillati</taxon>
        <taxon>Actinomycetota</taxon>
        <taxon>Actinomycetes</taxon>
        <taxon>Micromonosporales</taxon>
        <taxon>Micromonosporaceae</taxon>
        <taxon>Paractinoplanes</taxon>
    </lineage>
</organism>
<proteinExistence type="predicted"/>
<keyword evidence="2" id="KW-0503">Monooxygenase</keyword>
<evidence type="ECO:0000256" key="2">
    <source>
        <dbReference type="ARBA" id="ARBA00023033"/>
    </source>
</evidence>
<dbReference type="PRINTS" id="PR00420">
    <property type="entry name" value="RNGMNOXGNASE"/>
</dbReference>
<evidence type="ECO:0000313" key="5">
    <source>
        <dbReference type="Proteomes" id="UP000623608"/>
    </source>
</evidence>
<dbReference type="AlphaFoldDB" id="A0A919NQS6"/>
<accession>A0A919NQS6</accession>
<evidence type="ECO:0000256" key="1">
    <source>
        <dbReference type="ARBA" id="ARBA00023002"/>
    </source>
</evidence>
<dbReference type="Proteomes" id="UP000623608">
    <property type="component" value="Unassembled WGS sequence"/>
</dbReference>
<dbReference type="RefSeq" id="WP_203811297.1">
    <property type="nucleotide sequence ID" value="NZ_BOMY01000039.1"/>
</dbReference>
<evidence type="ECO:0000259" key="3">
    <source>
        <dbReference type="Pfam" id="PF01494"/>
    </source>
</evidence>
<dbReference type="PANTHER" id="PTHR13789">
    <property type="entry name" value="MONOOXYGENASE"/>
    <property type="match status" value="1"/>
</dbReference>
<dbReference type="Gene3D" id="3.50.50.60">
    <property type="entry name" value="FAD/NAD(P)-binding domain"/>
    <property type="match status" value="1"/>
</dbReference>
<dbReference type="Pfam" id="PF01494">
    <property type="entry name" value="FAD_binding_3"/>
    <property type="match status" value="1"/>
</dbReference>
<reference evidence="4" key="1">
    <citation type="submission" date="2021-01" db="EMBL/GenBank/DDBJ databases">
        <title>Whole genome shotgun sequence of Actinoplanes tereljensis NBRC 105297.</title>
        <authorList>
            <person name="Komaki H."/>
            <person name="Tamura T."/>
        </authorList>
    </citation>
    <scope>NUCLEOTIDE SEQUENCE</scope>
    <source>
        <strain evidence="4">NBRC 105297</strain>
    </source>
</reference>
<gene>
    <name evidence="4" type="ORF">Ate02nite_61310</name>
</gene>
<dbReference type="GO" id="GO:0004497">
    <property type="term" value="F:monooxygenase activity"/>
    <property type="evidence" value="ECO:0007669"/>
    <property type="project" value="UniProtKB-KW"/>
</dbReference>
<dbReference type="SUPFAM" id="SSF51905">
    <property type="entry name" value="FAD/NAD(P)-binding domain"/>
    <property type="match status" value="1"/>
</dbReference>
<dbReference type="InterPro" id="IPR036188">
    <property type="entry name" value="FAD/NAD-bd_sf"/>
</dbReference>
<dbReference type="InterPro" id="IPR050493">
    <property type="entry name" value="FAD-dep_Monooxygenase_BioMet"/>
</dbReference>
<keyword evidence="1" id="KW-0560">Oxidoreductase</keyword>
<dbReference type="EMBL" id="BOMY01000039">
    <property type="protein sequence ID" value="GIF23401.1"/>
    <property type="molecule type" value="Genomic_DNA"/>
</dbReference>
<name>A0A919NQS6_9ACTN</name>
<keyword evidence="5" id="KW-1185">Reference proteome</keyword>
<feature type="domain" description="FAD-binding" evidence="3">
    <location>
        <begin position="13"/>
        <end position="98"/>
    </location>
</feature>
<evidence type="ECO:0000313" key="4">
    <source>
        <dbReference type="EMBL" id="GIF23401.1"/>
    </source>
</evidence>
<dbReference type="PANTHER" id="PTHR13789:SF309">
    <property type="entry name" value="PUTATIVE (AFU_ORTHOLOGUE AFUA_6G14510)-RELATED"/>
    <property type="match status" value="1"/>
</dbReference>
<dbReference type="GO" id="GO:0071949">
    <property type="term" value="F:FAD binding"/>
    <property type="evidence" value="ECO:0007669"/>
    <property type="project" value="InterPro"/>
</dbReference>